<feature type="domain" description="Helitron helicase-like" evidence="1">
    <location>
        <begin position="2"/>
        <end position="120"/>
    </location>
</feature>
<gene>
    <name evidence="2" type="ORF">KQP761_LOCUS14039</name>
</gene>
<comment type="caution">
    <text evidence="2">The sequence shown here is derived from an EMBL/GenBank/DDBJ whole genome shotgun (WGS) entry which is preliminary data.</text>
</comment>
<dbReference type="Pfam" id="PF14214">
    <property type="entry name" value="Helitron_like_N"/>
    <property type="match status" value="1"/>
</dbReference>
<evidence type="ECO:0000259" key="1">
    <source>
        <dbReference type="Pfam" id="PF14214"/>
    </source>
</evidence>
<proteinExistence type="predicted"/>
<organism evidence="2 3">
    <name type="scientific">Rotaria magnacalcarata</name>
    <dbReference type="NCBI Taxonomy" id="392030"/>
    <lineage>
        <taxon>Eukaryota</taxon>
        <taxon>Metazoa</taxon>
        <taxon>Spiralia</taxon>
        <taxon>Gnathifera</taxon>
        <taxon>Rotifera</taxon>
        <taxon>Eurotatoria</taxon>
        <taxon>Bdelloidea</taxon>
        <taxon>Philodinida</taxon>
        <taxon>Philodinidae</taxon>
        <taxon>Rotaria</taxon>
    </lineage>
</organism>
<dbReference type="OrthoDB" id="10052328at2759"/>
<sequence length="228" mass="25791">MGSAHSRSALRTKTHSLCFNLGLPSLFVAINPADIHSAVALYFAGVDLDLDRVLPEVLRTSYERAQIIATHPVATTKFFNCLIKSILKCLVLGGVLGQTKAYFGTVESQGRGSLHLHLLIWLKHEYTPAQLKENIQNQDFRDNLLKYLEDVVKEDLDLSRGVKSIEQQRVTNSIDNAIEKSRKLVLRCYNMIASQQEVSGVQVASYLMNYDNHYTIHNYIQKSFSYLD</sequence>
<dbReference type="InterPro" id="IPR025476">
    <property type="entry name" value="Helitron_helicase-like"/>
</dbReference>
<accession>A0A815SGI2</accession>
<name>A0A815SGI2_9BILA</name>
<evidence type="ECO:0000313" key="2">
    <source>
        <dbReference type="EMBL" id="CAF1489911.1"/>
    </source>
</evidence>
<evidence type="ECO:0000313" key="3">
    <source>
        <dbReference type="Proteomes" id="UP000663834"/>
    </source>
</evidence>
<protein>
    <recommendedName>
        <fullName evidence="1">Helitron helicase-like domain-containing protein</fullName>
    </recommendedName>
</protein>
<dbReference type="Proteomes" id="UP000663834">
    <property type="component" value="Unassembled WGS sequence"/>
</dbReference>
<dbReference type="EMBL" id="CAJNOW010006569">
    <property type="protein sequence ID" value="CAF1489911.1"/>
    <property type="molecule type" value="Genomic_DNA"/>
</dbReference>
<dbReference type="AlphaFoldDB" id="A0A815SGI2"/>
<reference evidence="2" key="1">
    <citation type="submission" date="2021-02" db="EMBL/GenBank/DDBJ databases">
        <authorList>
            <person name="Nowell W R."/>
        </authorList>
    </citation>
    <scope>NUCLEOTIDE SEQUENCE</scope>
</reference>